<evidence type="ECO:0000256" key="1">
    <source>
        <dbReference type="ARBA" id="ARBA00022801"/>
    </source>
</evidence>
<accession>A0A0J9EUZ0</accession>
<dbReference type="SUPFAM" id="SSF53590">
    <property type="entry name" value="Nucleoside hydrolase"/>
    <property type="match status" value="1"/>
</dbReference>
<dbReference type="InterPro" id="IPR013424">
    <property type="entry name" value="Ice-binding_C"/>
</dbReference>
<protein>
    <submittedName>
        <fullName evidence="4">Nucleoside hydrolase</fullName>
    </submittedName>
</protein>
<dbReference type="Pfam" id="PF01156">
    <property type="entry name" value="IU_nuc_hydro"/>
    <property type="match status" value="1"/>
</dbReference>
<comment type="caution">
    <text evidence="4">The sequence shown here is derived from an EMBL/GenBank/DDBJ whole genome shotgun (WGS) entry which is preliminary data.</text>
</comment>
<dbReference type="GO" id="GO:0005829">
    <property type="term" value="C:cytosol"/>
    <property type="evidence" value="ECO:0007669"/>
    <property type="project" value="TreeGrafter"/>
</dbReference>
<organism evidence="4 5">
    <name type="scientific">Limnoraphis robusta CS-951</name>
    <dbReference type="NCBI Taxonomy" id="1637645"/>
    <lineage>
        <taxon>Bacteria</taxon>
        <taxon>Bacillati</taxon>
        <taxon>Cyanobacteriota</taxon>
        <taxon>Cyanophyceae</taxon>
        <taxon>Oscillatoriophycideae</taxon>
        <taxon>Oscillatoriales</taxon>
        <taxon>Sirenicapillariaceae</taxon>
        <taxon>Limnoraphis</taxon>
    </lineage>
</organism>
<evidence type="ECO:0000313" key="5">
    <source>
        <dbReference type="Proteomes" id="UP000033607"/>
    </source>
</evidence>
<dbReference type="PANTHER" id="PTHR12304:SF4">
    <property type="entry name" value="URIDINE NUCLEOSIDASE"/>
    <property type="match status" value="1"/>
</dbReference>
<reference evidence="4 5" key="1">
    <citation type="submission" date="2015-06" db="EMBL/GenBank/DDBJ databases">
        <title>Draft genome assembly of filamentous brackish cyanobacterium Limnoraphis robusta strain CS-951.</title>
        <authorList>
            <person name="Willis A."/>
            <person name="Parks M."/>
            <person name="Burford M.A."/>
        </authorList>
    </citation>
    <scope>NUCLEOTIDE SEQUENCE [LARGE SCALE GENOMIC DNA]</scope>
    <source>
        <strain evidence="4 5">CS-951</strain>
    </source>
</reference>
<evidence type="ECO:0000256" key="2">
    <source>
        <dbReference type="ARBA" id="ARBA00023295"/>
    </source>
</evidence>
<dbReference type="GO" id="GO:0008477">
    <property type="term" value="F:purine nucleosidase activity"/>
    <property type="evidence" value="ECO:0007669"/>
    <property type="project" value="TreeGrafter"/>
</dbReference>
<feature type="domain" description="Inosine/uridine-preferring nucleoside hydrolase" evidence="3">
    <location>
        <begin position="6"/>
        <end position="295"/>
    </location>
</feature>
<dbReference type="GO" id="GO:0006152">
    <property type="term" value="P:purine nucleoside catabolic process"/>
    <property type="evidence" value="ECO:0007669"/>
    <property type="project" value="TreeGrafter"/>
</dbReference>
<evidence type="ECO:0000313" key="4">
    <source>
        <dbReference type="EMBL" id="KMW70063.1"/>
    </source>
</evidence>
<sequence>MKPTPLIFDDDGSQDGLAALSYILANPKFDLKAITMSHGVARPESEDFQMGLKRMLGFLDATDIPVGIGSAVPLTGDNAFPDFIRNDAEKFYAPFVTLPEEVPDIEFGTAAELLVETINNSPEPVAILSTGSMTNMAEALRIDPGIIDNISVLQIMGGALFVPGNLGVIPEPPFSTNEVAEFNIWLDPVASQEVFQAGENGLNIQLTPLDATNKIEFTREDYEAWLATGTPESILAAEFLDFSLVVVGGDVNPNPLWDMVAAINLSELEFSPETGLHIEIDTESAPGETQGQTQVIPGLPPNTLVSLDPSFDNLSFNAGNLFAYLEESKSVPEPTTAAGLLIFGALGAVLTRQKKQTK</sequence>
<dbReference type="Gene3D" id="3.90.245.10">
    <property type="entry name" value="Ribonucleoside hydrolase-like"/>
    <property type="match status" value="1"/>
</dbReference>
<dbReference type="EMBL" id="LATL02000279">
    <property type="protein sequence ID" value="KMW70063.1"/>
    <property type="molecule type" value="Genomic_DNA"/>
</dbReference>
<keyword evidence="2" id="KW-0326">Glycosidase</keyword>
<dbReference type="NCBIfam" id="TIGR02595">
    <property type="entry name" value="PEP_CTERM"/>
    <property type="match status" value="1"/>
</dbReference>
<keyword evidence="1 4" id="KW-0378">Hydrolase</keyword>
<dbReference type="Proteomes" id="UP000033607">
    <property type="component" value="Unassembled WGS sequence"/>
</dbReference>
<gene>
    <name evidence="4" type="ORF">WN50_38200</name>
</gene>
<dbReference type="InterPro" id="IPR023186">
    <property type="entry name" value="IUNH"/>
</dbReference>
<name>A0A0J9EUZ0_9CYAN</name>
<dbReference type="InterPro" id="IPR036452">
    <property type="entry name" value="Ribo_hydro-like"/>
</dbReference>
<dbReference type="AlphaFoldDB" id="A0A0J9EUZ0"/>
<evidence type="ECO:0000259" key="3">
    <source>
        <dbReference type="Pfam" id="PF01156"/>
    </source>
</evidence>
<dbReference type="PANTHER" id="PTHR12304">
    <property type="entry name" value="INOSINE-URIDINE PREFERRING NUCLEOSIDE HYDROLASE"/>
    <property type="match status" value="1"/>
</dbReference>
<proteinExistence type="predicted"/>
<dbReference type="InterPro" id="IPR001910">
    <property type="entry name" value="Inosine/uridine_hydrolase_dom"/>
</dbReference>